<dbReference type="PROSITE" id="PS51892">
    <property type="entry name" value="SUBTILASE"/>
    <property type="match status" value="1"/>
</dbReference>
<organism evidence="7 8">
    <name type="scientific">Hafnia alvei</name>
    <dbReference type="NCBI Taxonomy" id="569"/>
    <lineage>
        <taxon>Bacteria</taxon>
        <taxon>Pseudomonadati</taxon>
        <taxon>Pseudomonadota</taxon>
        <taxon>Gammaproteobacteria</taxon>
        <taxon>Enterobacterales</taxon>
        <taxon>Hafniaceae</taxon>
        <taxon>Hafnia</taxon>
    </lineage>
</organism>
<dbReference type="Proteomes" id="UP000094844">
    <property type="component" value="Unassembled WGS sequence"/>
</dbReference>
<dbReference type="AlphaFoldDB" id="A0A1C6Z2R9"/>
<keyword evidence="4 5" id="KW-0720">Serine protease</keyword>
<dbReference type="InterPro" id="IPR036852">
    <property type="entry name" value="Peptidase_S8/S53_dom_sf"/>
</dbReference>
<dbReference type="PRINTS" id="PR00723">
    <property type="entry name" value="SUBTILISIN"/>
</dbReference>
<gene>
    <name evidence="7" type="ORF">BN1044_02787</name>
</gene>
<evidence type="ECO:0000259" key="6">
    <source>
        <dbReference type="Pfam" id="PF00082"/>
    </source>
</evidence>
<name>A0A1C6Z2R9_HAFAL</name>
<proteinExistence type="inferred from homology"/>
<evidence type="ECO:0000256" key="1">
    <source>
        <dbReference type="ARBA" id="ARBA00011073"/>
    </source>
</evidence>
<dbReference type="PANTHER" id="PTHR43806:SF11">
    <property type="entry name" value="CEREVISIN-RELATED"/>
    <property type="match status" value="1"/>
</dbReference>
<comment type="similarity">
    <text evidence="1 5">Belongs to the peptidase S8 family.</text>
</comment>
<dbReference type="OrthoDB" id="9790784at2"/>
<evidence type="ECO:0000256" key="4">
    <source>
        <dbReference type="ARBA" id="ARBA00022825"/>
    </source>
</evidence>
<protein>
    <submittedName>
        <fullName evidence="7">Subtilase family protein</fullName>
    </submittedName>
</protein>
<dbReference type="PANTHER" id="PTHR43806">
    <property type="entry name" value="PEPTIDASE S8"/>
    <property type="match status" value="1"/>
</dbReference>
<evidence type="ECO:0000256" key="5">
    <source>
        <dbReference type="PROSITE-ProRule" id="PRU01240"/>
    </source>
</evidence>
<keyword evidence="3 5" id="KW-0378">Hydrolase</keyword>
<evidence type="ECO:0000313" key="7">
    <source>
        <dbReference type="EMBL" id="SCM53294.1"/>
    </source>
</evidence>
<feature type="active site" description="Charge relay system" evidence="5">
    <location>
        <position position="477"/>
    </location>
</feature>
<dbReference type="SUPFAM" id="SSF52743">
    <property type="entry name" value="Subtilisin-like"/>
    <property type="match status" value="1"/>
</dbReference>
<reference evidence="7 8" key="1">
    <citation type="submission" date="2016-09" db="EMBL/GenBank/DDBJ databases">
        <authorList>
            <person name="Capua I."/>
            <person name="De Benedictis P."/>
            <person name="Joannis T."/>
            <person name="Lombin L.H."/>
            <person name="Cattoli G."/>
        </authorList>
    </citation>
    <scope>NUCLEOTIDE SEQUENCE [LARGE SCALE GENOMIC DNA]</scope>
    <source>
        <strain evidence="7 8">GB001</strain>
    </source>
</reference>
<evidence type="ECO:0000256" key="3">
    <source>
        <dbReference type="ARBA" id="ARBA00022801"/>
    </source>
</evidence>
<keyword evidence="2 5" id="KW-0645">Protease</keyword>
<dbReference type="InterPro" id="IPR000209">
    <property type="entry name" value="Peptidase_S8/S53_dom"/>
</dbReference>
<accession>A0A1C6Z2R9</accession>
<dbReference type="InterPro" id="IPR023828">
    <property type="entry name" value="Peptidase_S8_Ser-AS"/>
</dbReference>
<dbReference type="GO" id="GO:0004252">
    <property type="term" value="F:serine-type endopeptidase activity"/>
    <property type="evidence" value="ECO:0007669"/>
    <property type="project" value="UniProtKB-UniRule"/>
</dbReference>
<dbReference type="GO" id="GO:0006508">
    <property type="term" value="P:proteolysis"/>
    <property type="evidence" value="ECO:0007669"/>
    <property type="project" value="UniProtKB-KW"/>
</dbReference>
<dbReference type="InterPro" id="IPR050131">
    <property type="entry name" value="Peptidase_S8_subtilisin-like"/>
</dbReference>
<dbReference type="Gene3D" id="3.40.50.200">
    <property type="entry name" value="Peptidase S8/S53 domain"/>
    <property type="match status" value="1"/>
</dbReference>
<feature type="active site" description="Charge relay system" evidence="5">
    <location>
        <position position="283"/>
    </location>
</feature>
<evidence type="ECO:0000313" key="8">
    <source>
        <dbReference type="Proteomes" id="UP000094844"/>
    </source>
</evidence>
<dbReference type="PROSITE" id="PS00138">
    <property type="entry name" value="SUBTILASE_SER"/>
    <property type="match status" value="1"/>
</dbReference>
<feature type="active site" description="Charge relay system" evidence="5">
    <location>
        <position position="311"/>
    </location>
</feature>
<dbReference type="RefSeq" id="WP_072309218.1">
    <property type="nucleotide sequence ID" value="NZ_FMIQ01000055.1"/>
</dbReference>
<dbReference type="InterPro" id="IPR015500">
    <property type="entry name" value="Peptidase_S8_subtilisin-rel"/>
</dbReference>
<dbReference type="Pfam" id="PF00082">
    <property type="entry name" value="Peptidase_S8"/>
    <property type="match status" value="1"/>
</dbReference>
<evidence type="ECO:0000256" key="2">
    <source>
        <dbReference type="ARBA" id="ARBA00022670"/>
    </source>
</evidence>
<dbReference type="EMBL" id="FMIQ01000055">
    <property type="protein sequence ID" value="SCM53294.1"/>
    <property type="molecule type" value="Genomic_DNA"/>
</dbReference>
<feature type="domain" description="Peptidase S8/S53" evidence="6">
    <location>
        <begin position="274"/>
        <end position="523"/>
    </location>
</feature>
<sequence>MKNELNIFCSVNFDGFIYIDFNTSEQIDNVRYKLCSNDVVVAEKESVDVSETIFFAGVDEGDYTVIATVTAQDQNIIDVSSPTIHAKNRRFFSQTKSVQTIERKLKGKNHIIDGVVDYFLEIKFKAGGDKKFKHENVDGVSHFSSFTRMLIKNTDLNINDISLLKVFTSAISNKHGYNSLGNLYKINATASFDLLDKISEQIEKLDYVEYCAVVPVTDNLTPVTQPLFNDSSRSHRVRSLTPPTATPDFSAKQTYLDAGYGMNVRAAWALENTGSNVNIRHLDFGVYHNHEDLKGNITVVASRSESEDCNHGTASTGIIAAVKNTLGVTGIAHGAKFYFYDTDYLDLIVKDALPGDIVSLNVQFSINGTYVPVTTNKSWWDKINALVNRGVVVILAAGNGGDDLRNLAEFDDYGDNGSMLVGACEHDTGRSCYFSNYSHSTSLVNSWGDWSVTSTGYGSLQMAENERSYCDDFSGTSSATPLVSGALALIQSYAKNNYGVYFNAHQMRDVIVKTGGNEGVVDGIGYRPNIVAAMKYIDTLLQTSE</sequence>